<dbReference type="InterPro" id="IPR036881">
    <property type="entry name" value="Glyco_hydro_3_C_sf"/>
</dbReference>
<dbReference type="EMBL" id="JQ844216">
    <property type="protein sequence ID" value="AGS52913.1"/>
    <property type="molecule type" value="Genomic_DNA"/>
</dbReference>
<dbReference type="GO" id="GO:0005975">
    <property type="term" value="P:carbohydrate metabolic process"/>
    <property type="evidence" value="ECO:0007669"/>
    <property type="project" value="InterPro"/>
</dbReference>
<keyword evidence="1" id="KW-0378">Hydrolase</keyword>
<evidence type="ECO:0000256" key="1">
    <source>
        <dbReference type="ARBA" id="ARBA00022801"/>
    </source>
</evidence>
<accession>A0A806K0N8</accession>
<protein>
    <submittedName>
        <fullName evidence="2">Uncharacterized protein</fullName>
    </submittedName>
</protein>
<evidence type="ECO:0000313" key="2">
    <source>
        <dbReference type="EMBL" id="AGS52913.1"/>
    </source>
</evidence>
<reference evidence="2" key="1">
    <citation type="submission" date="2012-03" db="EMBL/GenBank/DDBJ databases">
        <title>Functional metagenomics reveals considerable lignocellulase gene clusters in the gut microbiome of a wood-feeding higher termite.</title>
        <authorList>
            <person name="Liu N."/>
        </authorList>
    </citation>
    <scope>NUCLEOTIDE SEQUENCE</scope>
</reference>
<proteinExistence type="predicted"/>
<dbReference type="GO" id="GO:0004553">
    <property type="term" value="F:hydrolase activity, hydrolyzing O-glycosyl compounds"/>
    <property type="evidence" value="ECO:0007669"/>
    <property type="project" value="InterPro"/>
</dbReference>
<sequence>MQGRNLPQTKEWASKCTDRAVTLAKDNRKLLPISPQKYKRIYLNVIENFVENDSEFARNIKNRFEKEGFTVTLRKRAFNFDPKMTWK</sequence>
<organism evidence="2">
    <name type="scientific">uncultured bacterium contig00019</name>
    <dbReference type="NCBI Taxonomy" id="1181510"/>
    <lineage>
        <taxon>Bacteria</taxon>
        <taxon>environmental samples</taxon>
    </lineage>
</organism>
<name>A0A806K0N8_9BACT</name>
<dbReference type="AlphaFoldDB" id="A0A806K0N8"/>
<dbReference type="Gene3D" id="3.40.50.1700">
    <property type="entry name" value="Glycoside hydrolase family 3 C-terminal domain"/>
    <property type="match status" value="1"/>
</dbReference>